<dbReference type="Proteomes" id="UP000186744">
    <property type="component" value="Unassembled WGS sequence"/>
</dbReference>
<dbReference type="PANTHER" id="PTHR33478">
    <property type="entry name" value="EXTRACELLULAR METALLOPROTEINASE MEP"/>
    <property type="match status" value="1"/>
</dbReference>
<keyword evidence="6" id="KW-0479">Metal-binding</keyword>
<feature type="region of interest" description="Disordered" evidence="12">
    <location>
        <begin position="236"/>
        <end position="267"/>
    </location>
</feature>
<feature type="compositionally biased region" description="Polar residues" evidence="12">
    <location>
        <begin position="236"/>
        <end position="247"/>
    </location>
</feature>
<dbReference type="SUPFAM" id="SSF52025">
    <property type="entry name" value="PA domain"/>
    <property type="match status" value="1"/>
</dbReference>
<comment type="similarity">
    <text evidence="3">Belongs to the peptidase M36 family.</text>
</comment>
<dbReference type="InterPro" id="IPR001842">
    <property type="entry name" value="Peptidase_M36"/>
</dbReference>
<accession>A0A1N7Q1B4</accession>
<dbReference type="InterPro" id="IPR026444">
    <property type="entry name" value="Secre_tail"/>
</dbReference>
<dbReference type="Gene3D" id="1.10.390.10">
    <property type="entry name" value="Neutral Protease Domain 2"/>
    <property type="match status" value="1"/>
</dbReference>
<dbReference type="GO" id="GO:0004222">
    <property type="term" value="F:metalloendopeptidase activity"/>
    <property type="evidence" value="ECO:0007669"/>
    <property type="project" value="InterPro"/>
</dbReference>
<feature type="signal peptide" evidence="13">
    <location>
        <begin position="1"/>
        <end position="21"/>
    </location>
</feature>
<evidence type="ECO:0000259" key="14">
    <source>
        <dbReference type="Pfam" id="PF02225"/>
    </source>
</evidence>
<dbReference type="PRINTS" id="PR00999">
    <property type="entry name" value="FUNGALYSIN"/>
</dbReference>
<evidence type="ECO:0000256" key="1">
    <source>
        <dbReference type="ARBA" id="ARBA00001947"/>
    </source>
</evidence>
<dbReference type="CDD" id="cd04818">
    <property type="entry name" value="PA_subtilisin_1"/>
    <property type="match status" value="1"/>
</dbReference>
<dbReference type="STRING" id="373668.SAMN05421786_10783"/>
<dbReference type="GO" id="GO:0006508">
    <property type="term" value="P:proteolysis"/>
    <property type="evidence" value="ECO:0007669"/>
    <property type="project" value="UniProtKB-KW"/>
</dbReference>
<dbReference type="Pfam" id="PF02128">
    <property type="entry name" value="Peptidase_M36"/>
    <property type="match status" value="1"/>
</dbReference>
<dbReference type="Pfam" id="PF18962">
    <property type="entry name" value="Por_Secre_tail"/>
    <property type="match status" value="1"/>
</dbReference>
<dbReference type="CDD" id="cd09596">
    <property type="entry name" value="M36"/>
    <property type="match status" value="1"/>
</dbReference>
<dbReference type="Pfam" id="PF02225">
    <property type="entry name" value="PA"/>
    <property type="match status" value="1"/>
</dbReference>
<evidence type="ECO:0000256" key="4">
    <source>
        <dbReference type="ARBA" id="ARBA00022525"/>
    </source>
</evidence>
<evidence type="ECO:0000313" key="17">
    <source>
        <dbReference type="Proteomes" id="UP000186744"/>
    </source>
</evidence>
<keyword evidence="4" id="KW-0964">Secreted</keyword>
<evidence type="ECO:0000256" key="7">
    <source>
        <dbReference type="ARBA" id="ARBA00022729"/>
    </source>
</evidence>
<dbReference type="PANTHER" id="PTHR33478:SF1">
    <property type="entry name" value="EXTRACELLULAR METALLOPROTEINASE MEP"/>
    <property type="match status" value="1"/>
</dbReference>
<evidence type="ECO:0000259" key="15">
    <source>
        <dbReference type="Pfam" id="PF18962"/>
    </source>
</evidence>
<comment type="cofactor">
    <cofactor evidence="1">
        <name>Zn(2+)</name>
        <dbReference type="ChEBI" id="CHEBI:29105"/>
    </cofactor>
</comment>
<evidence type="ECO:0000256" key="8">
    <source>
        <dbReference type="ARBA" id="ARBA00022801"/>
    </source>
</evidence>
<proteinExistence type="inferred from homology"/>
<evidence type="ECO:0000256" key="6">
    <source>
        <dbReference type="ARBA" id="ARBA00022723"/>
    </source>
</evidence>
<dbReference type="InterPro" id="IPR046450">
    <property type="entry name" value="PA_dom_sf"/>
</dbReference>
<dbReference type="AlphaFoldDB" id="A0A1N7Q1B4"/>
<keyword evidence="17" id="KW-1185">Reference proteome</keyword>
<dbReference type="GO" id="GO:0005615">
    <property type="term" value="C:extracellular space"/>
    <property type="evidence" value="ECO:0007669"/>
    <property type="project" value="InterPro"/>
</dbReference>
<evidence type="ECO:0000256" key="9">
    <source>
        <dbReference type="ARBA" id="ARBA00022833"/>
    </source>
</evidence>
<gene>
    <name evidence="16" type="ORF">SAMN05421786_10783</name>
</gene>
<dbReference type="NCBIfam" id="TIGR04183">
    <property type="entry name" value="Por_Secre_tail"/>
    <property type="match status" value="1"/>
</dbReference>
<dbReference type="SUPFAM" id="SSF55486">
    <property type="entry name" value="Metalloproteases ('zincins'), catalytic domain"/>
    <property type="match status" value="1"/>
</dbReference>
<dbReference type="NCBIfam" id="NF038113">
    <property type="entry name" value="T9SSA_dep_M36"/>
    <property type="match status" value="1"/>
</dbReference>
<keyword evidence="11" id="KW-0865">Zymogen</keyword>
<dbReference type="Gene3D" id="3.10.170.10">
    <property type="match status" value="1"/>
</dbReference>
<dbReference type="OrthoDB" id="5377264at2"/>
<dbReference type="InterPro" id="IPR027268">
    <property type="entry name" value="Peptidase_M4/M1_CTD_sf"/>
</dbReference>
<sequence>MNTKLCLLSLSVFFFSNIVKAQSTLDVIKEYYQKQGLLTQKNSSSDKTDIIILNEDNSKSLGVNIVNIQQTFNGIRVYNGLGKVLIKEGIIFSEKNAFSRNITIAGLKQSKAQFSEEILKQRLGLKEAVNITYLPDIYFENNGVFILAKELMVKDKSSSDVWYVVAEAETGEVLQKINQTHYCNFNNISDNVRIKPGLEPVSSVEINKEYKTLLPPGASYHVFALPHEAPSFGSRSIVNNPWDQTASPEGWHSDGTNNYTNTQGNNAYAYSDQDNADTPGYSPDGGSNLNFNFPFADGRYENPMAYRDAAITNLFYMNNKLHDIFYRFGFTETARNFQTNNFDKGGIGNDAVRAEAFDGSGLNNAFFNSGYEMMVNGTPFSEAPRMQMYLWDRIETANDPIIRYQYNSPASMANRPTAITAGADFGSLLLSGQAVTGDVMLSIPDEACSPLVAGSMNGKIGFAKRGTCSYASKVKRMEEAGAIGAIIYNPLSVIPFTMPNDNTVGPINIPSIMMGKIEGENLMNQLNSGVTVNVTLNFDYKGFKHSSLDNGIVTHEFGHGISDRLTGQGYNCLNSAEQMGEGWSDYFALLLTARPGDTSGVARGLGTYINGESTTGGGIRMVKYSPDFTVNNYTYAKTNEAFNSHEIGFVWATMLWDLTWKYVEKYGYNSDVIASTTSGNARVLQIIMDGLKLQSCNPSFIDARNAILEADAIGNAGADQCMIWNTFAKRGLGLGASAGADNISDDQVEDFTVPQECIVTVASKAAKEERKFVVFPNPTYDEFFVGNIDHSSKEVKIRVFDIYGKLIFSDSRDSISKKAISTKGFVKGIYMVHIQQGNKVQTEKLIVR</sequence>
<reference evidence="17" key="1">
    <citation type="submission" date="2017-01" db="EMBL/GenBank/DDBJ databases">
        <authorList>
            <person name="Varghese N."/>
            <person name="Submissions S."/>
        </authorList>
    </citation>
    <scope>NUCLEOTIDE SEQUENCE [LARGE SCALE GENOMIC DNA]</scope>
    <source>
        <strain evidence="17">DSM 18017</strain>
    </source>
</reference>
<evidence type="ECO:0000256" key="5">
    <source>
        <dbReference type="ARBA" id="ARBA00022670"/>
    </source>
</evidence>
<keyword evidence="9" id="KW-0862">Zinc</keyword>
<feature type="domain" description="PA" evidence="14">
    <location>
        <begin position="435"/>
        <end position="522"/>
    </location>
</feature>
<evidence type="ECO:0000256" key="3">
    <source>
        <dbReference type="ARBA" id="ARBA00006006"/>
    </source>
</evidence>
<keyword evidence="10" id="KW-0482">Metalloprotease</keyword>
<comment type="subcellular location">
    <subcellularLocation>
        <location evidence="2">Secreted</location>
    </subcellularLocation>
</comment>
<evidence type="ECO:0000256" key="12">
    <source>
        <dbReference type="SAM" id="MobiDB-lite"/>
    </source>
</evidence>
<dbReference type="EMBL" id="FTOL01000007">
    <property type="protein sequence ID" value="SIT16658.1"/>
    <property type="molecule type" value="Genomic_DNA"/>
</dbReference>
<dbReference type="Gene3D" id="3.50.30.30">
    <property type="match status" value="1"/>
</dbReference>
<evidence type="ECO:0000256" key="2">
    <source>
        <dbReference type="ARBA" id="ARBA00004613"/>
    </source>
</evidence>
<dbReference type="GO" id="GO:0008270">
    <property type="term" value="F:zinc ion binding"/>
    <property type="evidence" value="ECO:0007669"/>
    <property type="project" value="InterPro"/>
</dbReference>
<dbReference type="InterPro" id="IPR003137">
    <property type="entry name" value="PA_domain"/>
</dbReference>
<dbReference type="RefSeq" id="WP_076553202.1">
    <property type="nucleotide sequence ID" value="NZ_FTOL01000007.1"/>
</dbReference>
<evidence type="ECO:0000313" key="16">
    <source>
        <dbReference type="EMBL" id="SIT16658.1"/>
    </source>
</evidence>
<feature type="domain" description="Secretion system C-terminal sorting" evidence="15">
    <location>
        <begin position="774"/>
        <end position="847"/>
    </location>
</feature>
<feature type="compositionally biased region" description="Low complexity" evidence="12">
    <location>
        <begin position="255"/>
        <end position="267"/>
    </location>
</feature>
<evidence type="ECO:0000256" key="11">
    <source>
        <dbReference type="ARBA" id="ARBA00023145"/>
    </source>
</evidence>
<name>A0A1N7Q1B4_9FLAO</name>
<evidence type="ECO:0000256" key="10">
    <source>
        <dbReference type="ARBA" id="ARBA00023049"/>
    </source>
</evidence>
<keyword evidence="5" id="KW-0645">Protease</keyword>
<dbReference type="InterPro" id="IPR050371">
    <property type="entry name" value="Fungal_virulence_M36"/>
</dbReference>
<feature type="chain" id="PRO_5012568875" evidence="13">
    <location>
        <begin position="22"/>
        <end position="848"/>
    </location>
</feature>
<evidence type="ECO:0000256" key="13">
    <source>
        <dbReference type="SAM" id="SignalP"/>
    </source>
</evidence>
<keyword evidence="8" id="KW-0378">Hydrolase</keyword>
<protein>
    <submittedName>
        <fullName evidence="16">Por secretion system C-terminal sorting domain-containing protein</fullName>
    </submittedName>
</protein>
<organism evidence="16 17">
    <name type="scientific">Chryseobacterium ureilyticum</name>
    <dbReference type="NCBI Taxonomy" id="373668"/>
    <lineage>
        <taxon>Bacteria</taxon>
        <taxon>Pseudomonadati</taxon>
        <taxon>Bacteroidota</taxon>
        <taxon>Flavobacteriia</taxon>
        <taxon>Flavobacteriales</taxon>
        <taxon>Weeksellaceae</taxon>
        <taxon>Chryseobacterium group</taxon>
        <taxon>Chryseobacterium</taxon>
    </lineage>
</organism>
<keyword evidence="7 13" id="KW-0732">Signal</keyword>